<sequence>MCTDTLQANRDLLDPHFDGYKLSLDPLPTYSIDVVCGIDEVKLRNDQYTLQHVKAFGIHNHLVHDQWNPNCVYYIDQEWKVIQHRVVLESQLQPGRVVFEISHECEQRSRPRHNATLHFPSAELCLLADGAGTLYLLATADRDCAELSTWQVLYSGEVCGPATPFVLLHSVAQADSASVHCLLLRIEEEQDRTTGDECEASTARTSGNFAALLDWLTMSKPQGASSHQVSRRRKLKSKLAPFYAAVEATGQALFLAGEAEFKITEDSAKSATEDQKQDIKEKDADISTNTTHPQYTWTQTDDDVTLVFILPPSTPKSAVNLTLTPDTMQLSVKNGDELLSGALYRAVDVQLCTWTLENRKLEVTLAKADEGPMWTEVVVGNHRGEYVIDEDQARIIHDRLAHLTSDQLNPDPVPGGSQPGIGPHDLEECDALPDGYSTLVRLDGESHTVTNRASLSSHQFLFNAQLHPDKLPCICLRHDVDGLLWQPGMGADGQRSAPWCHAATFNALGYVQASKRDRKYSCCPPGCSYAVVCDCIRHLYVYRQPAPILSPLRNRKSGRVVSQIAKQQLVSLESTDDILGVAAADDRLFVLTNNKLYVIRVDQQ</sequence>
<dbReference type="CTD" id="84955"/>
<dbReference type="InterPro" id="IPR037895">
    <property type="entry name" value="NUDCD1"/>
</dbReference>
<evidence type="ECO:0000313" key="9">
    <source>
        <dbReference type="RefSeq" id="XP_022082345.1"/>
    </source>
</evidence>
<dbReference type="GO" id="GO:0005634">
    <property type="term" value="C:nucleus"/>
    <property type="evidence" value="ECO:0007669"/>
    <property type="project" value="UniProtKB-SubCell"/>
</dbReference>
<keyword evidence="4" id="KW-0963">Cytoplasm</keyword>
<dbReference type="KEGG" id="aplc:110974781"/>
<dbReference type="RefSeq" id="XP_022082345.1">
    <property type="nucleotide sequence ID" value="XM_022226653.1"/>
</dbReference>
<gene>
    <name evidence="9" type="primary">LOC110974781</name>
</gene>
<evidence type="ECO:0000256" key="3">
    <source>
        <dbReference type="ARBA" id="ARBA00018915"/>
    </source>
</evidence>
<keyword evidence="5" id="KW-0539">Nucleus</keyword>
<evidence type="ECO:0000256" key="4">
    <source>
        <dbReference type="ARBA" id="ARBA00022490"/>
    </source>
</evidence>
<dbReference type="PANTHER" id="PTHR21664:SF1">
    <property type="entry name" value="NUDC DOMAIN-CONTAINING PROTEIN 1"/>
    <property type="match status" value="1"/>
</dbReference>
<evidence type="ECO:0000256" key="1">
    <source>
        <dbReference type="ARBA" id="ARBA00004123"/>
    </source>
</evidence>
<dbReference type="SUPFAM" id="SSF49764">
    <property type="entry name" value="HSP20-like chaperones"/>
    <property type="match status" value="1"/>
</dbReference>
<dbReference type="PROSITE" id="PS51203">
    <property type="entry name" value="CS"/>
    <property type="match status" value="1"/>
</dbReference>
<name>A0A8B7XQR8_ACAPL</name>
<feature type="region of interest" description="Disordered" evidence="6">
    <location>
        <begin position="267"/>
        <end position="294"/>
    </location>
</feature>
<accession>A0A8B7XQR8</accession>
<evidence type="ECO:0000313" key="8">
    <source>
        <dbReference type="Proteomes" id="UP000694845"/>
    </source>
</evidence>
<evidence type="ECO:0000256" key="6">
    <source>
        <dbReference type="SAM" id="MobiDB-lite"/>
    </source>
</evidence>
<organism evidence="8 9">
    <name type="scientific">Acanthaster planci</name>
    <name type="common">Crown-of-thorns starfish</name>
    <dbReference type="NCBI Taxonomy" id="133434"/>
    <lineage>
        <taxon>Eukaryota</taxon>
        <taxon>Metazoa</taxon>
        <taxon>Echinodermata</taxon>
        <taxon>Eleutherozoa</taxon>
        <taxon>Asterozoa</taxon>
        <taxon>Asteroidea</taxon>
        <taxon>Valvatacea</taxon>
        <taxon>Valvatida</taxon>
        <taxon>Acanthasteridae</taxon>
        <taxon>Acanthaster</taxon>
    </lineage>
</organism>
<proteinExistence type="predicted"/>
<comment type="subcellular location">
    <subcellularLocation>
        <location evidence="2">Cytoplasm</location>
    </subcellularLocation>
    <subcellularLocation>
        <location evidence="1">Nucleus</location>
    </subcellularLocation>
</comment>
<evidence type="ECO:0000256" key="5">
    <source>
        <dbReference type="ARBA" id="ARBA00023242"/>
    </source>
</evidence>
<feature type="compositionally biased region" description="Basic and acidic residues" evidence="6">
    <location>
        <begin position="267"/>
        <end position="285"/>
    </location>
</feature>
<dbReference type="Pfam" id="PF04969">
    <property type="entry name" value="CS"/>
    <property type="match status" value="1"/>
</dbReference>
<dbReference type="GO" id="GO:0005737">
    <property type="term" value="C:cytoplasm"/>
    <property type="evidence" value="ECO:0007669"/>
    <property type="project" value="UniProtKB-SubCell"/>
</dbReference>
<dbReference type="PANTHER" id="PTHR21664">
    <property type="entry name" value="CHRONIC MYELOGENOUS LEUKEMIA TUMOR ANTIGEN 66"/>
    <property type="match status" value="1"/>
</dbReference>
<protein>
    <recommendedName>
        <fullName evidence="3">NudC domain-containing protein 1</fullName>
    </recommendedName>
</protein>
<dbReference type="InterPro" id="IPR007052">
    <property type="entry name" value="CS_dom"/>
</dbReference>
<dbReference type="InterPro" id="IPR008978">
    <property type="entry name" value="HSP20-like_chaperone"/>
</dbReference>
<dbReference type="Proteomes" id="UP000694845">
    <property type="component" value="Unplaced"/>
</dbReference>
<dbReference type="Gene3D" id="2.60.40.790">
    <property type="match status" value="1"/>
</dbReference>
<dbReference type="OrthoDB" id="428655at2759"/>
<evidence type="ECO:0000256" key="2">
    <source>
        <dbReference type="ARBA" id="ARBA00004496"/>
    </source>
</evidence>
<feature type="domain" description="CS" evidence="7">
    <location>
        <begin position="290"/>
        <end position="378"/>
    </location>
</feature>
<dbReference type="GeneID" id="110974781"/>
<dbReference type="OMA" id="DTRFVHH"/>
<dbReference type="AlphaFoldDB" id="A0A8B7XQR8"/>
<keyword evidence="8" id="KW-1185">Reference proteome</keyword>
<dbReference type="CDD" id="cd06467">
    <property type="entry name" value="p23_NUDC_like"/>
    <property type="match status" value="1"/>
</dbReference>
<evidence type="ECO:0000259" key="7">
    <source>
        <dbReference type="PROSITE" id="PS51203"/>
    </source>
</evidence>
<reference evidence="9" key="1">
    <citation type="submission" date="2025-08" db="UniProtKB">
        <authorList>
            <consortium name="RefSeq"/>
        </authorList>
    </citation>
    <scope>IDENTIFICATION</scope>
</reference>